<dbReference type="FunFam" id="2.30.29.30:FF:000046">
    <property type="entry name" value="FERM, RhoGEF and pleckstrin domain-containing protein 1"/>
    <property type="match status" value="1"/>
</dbReference>
<evidence type="ECO:0000256" key="1">
    <source>
        <dbReference type="SAM" id="Phobius"/>
    </source>
</evidence>
<dbReference type="Proteomes" id="UP000046393">
    <property type="component" value="Unplaced"/>
</dbReference>
<reference evidence="4" key="1">
    <citation type="submission" date="2017-02" db="UniProtKB">
        <authorList>
            <consortium name="WormBaseParasite"/>
        </authorList>
    </citation>
    <scope>IDENTIFICATION</scope>
</reference>
<dbReference type="GO" id="GO:0005085">
    <property type="term" value="F:guanyl-nucleotide exchange factor activity"/>
    <property type="evidence" value="ECO:0007669"/>
    <property type="project" value="TreeGrafter"/>
</dbReference>
<evidence type="ECO:0000313" key="4">
    <source>
        <dbReference type="WBParaSite" id="SMUV_0000665301-mRNA-1"/>
    </source>
</evidence>
<keyword evidence="1" id="KW-0812">Transmembrane</keyword>
<evidence type="ECO:0000313" key="3">
    <source>
        <dbReference type="Proteomes" id="UP000046393"/>
    </source>
</evidence>
<dbReference type="AlphaFoldDB" id="A0A0N5APR5"/>
<keyword evidence="1" id="KW-1133">Transmembrane helix</keyword>
<dbReference type="InterPro" id="IPR011993">
    <property type="entry name" value="PH-like_dom_sf"/>
</dbReference>
<keyword evidence="1" id="KW-0472">Membrane</keyword>
<dbReference type="PANTHER" id="PTHR45858:SF5">
    <property type="entry name" value="MOESIN_EZRIN_RADIXIN HOMOLOG 1"/>
    <property type="match status" value="1"/>
</dbReference>
<evidence type="ECO:0000259" key="2">
    <source>
        <dbReference type="PROSITE" id="PS50003"/>
    </source>
</evidence>
<dbReference type="Gene3D" id="2.30.29.30">
    <property type="entry name" value="Pleckstrin-homology domain (PH domain)/Phosphotyrosine-binding domain (PTB)"/>
    <property type="match status" value="1"/>
</dbReference>
<dbReference type="SMART" id="SM00233">
    <property type="entry name" value="PH"/>
    <property type="match status" value="1"/>
</dbReference>
<accession>A0A0N5APR5</accession>
<proteinExistence type="predicted"/>
<dbReference type="InterPro" id="IPR001849">
    <property type="entry name" value="PH_domain"/>
</dbReference>
<dbReference type="PROSITE" id="PS50003">
    <property type="entry name" value="PH_DOMAIN"/>
    <property type="match status" value="1"/>
</dbReference>
<feature type="transmembrane region" description="Helical" evidence="1">
    <location>
        <begin position="22"/>
        <end position="38"/>
    </location>
</feature>
<organism evidence="3 4">
    <name type="scientific">Syphacia muris</name>
    <dbReference type="NCBI Taxonomy" id="451379"/>
    <lineage>
        <taxon>Eukaryota</taxon>
        <taxon>Metazoa</taxon>
        <taxon>Ecdysozoa</taxon>
        <taxon>Nematoda</taxon>
        <taxon>Chromadorea</taxon>
        <taxon>Rhabditida</taxon>
        <taxon>Spirurina</taxon>
        <taxon>Oxyuridomorpha</taxon>
        <taxon>Oxyuroidea</taxon>
        <taxon>Oxyuridae</taxon>
        <taxon>Syphacia</taxon>
    </lineage>
</organism>
<name>A0A0N5APR5_9BILA</name>
<keyword evidence="3" id="KW-1185">Reference proteome</keyword>
<feature type="domain" description="PH" evidence="2">
    <location>
        <begin position="6"/>
        <end position="103"/>
    </location>
</feature>
<dbReference type="Pfam" id="PF00169">
    <property type="entry name" value="PH"/>
    <property type="match status" value="1"/>
</dbReference>
<sequence>LSQAATNQFSGYLLRKYRTSSGWQRLWVVLAAFTLFFYKDYTECAPMASLNLIDYNVTLPLVSDGISKSNVFKLSYLKHSYFFRAENLYEFSRWIEVIRTATQNNTANDVFANLITKAV</sequence>
<dbReference type="InterPro" id="IPR051835">
    <property type="entry name" value="RAC1-GEF"/>
</dbReference>
<dbReference type="SUPFAM" id="SSF50729">
    <property type="entry name" value="PH domain-like"/>
    <property type="match status" value="1"/>
</dbReference>
<dbReference type="PANTHER" id="PTHR45858">
    <property type="entry name" value="FERM DOMAIN CONTAINING PROTEIN"/>
    <property type="match status" value="1"/>
</dbReference>
<dbReference type="WBParaSite" id="SMUV_0000665301-mRNA-1">
    <property type="protein sequence ID" value="SMUV_0000665301-mRNA-1"/>
    <property type="gene ID" value="SMUV_0000665301"/>
</dbReference>
<protein>
    <submittedName>
        <fullName evidence="4">PH domain-containing protein</fullName>
    </submittedName>
</protein>
<dbReference type="STRING" id="451379.A0A0N5APR5"/>